<organism evidence="2 3">
    <name type="scientific">OM182 bacterium MED-G24</name>
    <dbReference type="NCBI Taxonomy" id="1986255"/>
    <lineage>
        <taxon>Bacteria</taxon>
        <taxon>Pseudomonadati</taxon>
        <taxon>Pseudomonadota</taxon>
        <taxon>Gammaproteobacteria</taxon>
        <taxon>OMG group</taxon>
        <taxon>OM182 clade</taxon>
    </lineage>
</organism>
<dbReference type="EMBL" id="NTKD01000017">
    <property type="protein sequence ID" value="PDH39923.1"/>
    <property type="molecule type" value="Genomic_DNA"/>
</dbReference>
<name>A0A2A5WUJ0_9GAMM</name>
<evidence type="ECO:0000313" key="2">
    <source>
        <dbReference type="EMBL" id="PDH39923.1"/>
    </source>
</evidence>
<dbReference type="PANTHER" id="PTHR38109">
    <property type="entry name" value="PROTEIN YCGL"/>
    <property type="match status" value="1"/>
</dbReference>
<dbReference type="PANTHER" id="PTHR38109:SF1">
    <property type="entry name" value="PROTEIN YCGL"/>
    <property type="match status" value="1"/>
</dbReference>
<dbReference type="InterPro" id="IPR027354">
    <property type="entry name" value="YcgL_dom"/>
</dbReference>
<protein>
    <recommendedName>
        <fullName evidence="1">YcgL domain-containing protein</fullName>
    </recommendedName>
</protein>
<sequence>MSVDRKQGTPKLLCDVFKTPRYPDMYLYVVRDEGMSRVRDELLARFDDPELALSFTLTRSRKLAIADSATVFDALLDQGYYLQMPPITSMPVLKV</sequence>
<dbReference type="SUPFAM" id="SSF160191">
    <property type="entry name" value="YcgL-like"/>
    <property type="match status" value="1"/>
</dbReference>
<accession>A0A2A5WUJ0</accession>
<evidence type="ECO:0000313" key="3">
    <source>
        <dbReference type="Proteomes" id="UP000219327"/>
    </source>
</evidence>
<feature type="domain" description="YcgL" evidence="1">
    <location>
        <begin position="12"/>
        <end position="95"/>
    </location>
</feature>
<comment type="caution">
    <text evidence="2">The sequence shown here is derived from an EMBL/GenBank/DDBJ whole genome shotgun (WGS) entry which is preliminary data.</text>
</comment>
<dbReference type="InterPro" id="IPR038068">
    <property type="entry name" value="YcgL-like_sf"/>
</dbReference>
<evidence type="ECO:0000259" key="1">
    <source>
        <dbReference type="PROSITE" id="PS51648"/>
    </source>
</evidence>
<dbReference type="Pfam" id="PF05166">
    <property type="entry name" value="YcgL"/>
    <property type="match status" value="1"/>
</dbReference>
<dbReference type="AlphaFoldDB" id="A0A2A5WUJ0"/>
<proteinExistence type="predicted"/>
<dbReference type="PROSITE" id="PS51648">
    <property type="entry name" value="YCGL"/>
    <property type="match status" value="1"/>
</dbReference>
<dbReference type="Gene3D" id="3.10.510.20">
    <property type="entry name" value="YcgL domain"/>
    <property type="match status" value="1"/>
</dbReference>
<gene>
    <name evidence="2" type="ORF">CNE99_04530</name>
</gene>
<dbReference type="Proteomes" id="UP000219327">
    <property type="component" value="Unassembled WGS sequence"/>
</dbReference>
<reference evidence="2 3" key="1">
    <citation type="submission" date="2017-08" db="EMBL/GenBank/DDBJ databases">
        <title>Fine stratification of microbial communities through a metagenomic profile of the photic zone.</title>
        <authorList>
            <person name="Haro-Moreno J.M."/>
            <person name="Lopez-Perez M."/>
            <person name="De La Torre J."/>
            <person name="Picazo A."/>
            <person name="Camacho A."/>
            <person name="Rodriguez-Valera F."/>
        </authorList>
    </citation>
    <scope>NUCLEOTIDE SEQUENCE [LARGE SCALE GENOMIC DNA]</scope>
    <source>
        <strain evidence="2">MED-G24</strain>
    </source>
</reference>